<dbReference type="GO" id="GO:0003677">
    <property type="term" value="F:DNA binding"/>
    <property type="evidence" value="ECO:0007669"/>
    <property type="project" value="UniProtKB-KW"/>
</dbReference>
<dbReference type="PRINTS" id="PR00038">
    <property type="entry name" value="HTHLUXR"/>
</dbReference>
<keyword evidence="7" id="KW-1185">Reference proteome</keyword>
<dbReference type="Pfam" id="PF00196">
    <property type="entry name" value="GerE"/>
    <property type="match status" value="1"/>
</dbReference>
<dbReference type="OrthoDB" id="9808843at2"/>
<dbReference type="Proteomes" id="UP000294547">
    <property type="component" value="Unassembled WGS sequence"/>
</dbReference>
<dbReference type="SUPFAM" id="SSF52172">
    <property type="entry name" value="CheY-like"/>
    <property type="match status" value="1"/>
</dbReference>
<sequence length="219" mass="23697">MRILVVDDHAVVRQGVVRLLQTIPGSSFAEAETPDDAFAAWAGERPDVTVLDINLRGGSGLEVLRRIRAEDDRARVVVFSMYTDVVYATSARRAGAIGYVSKSAPADQLLTAVRKAARGESFVDDELAAEIAAVRSDGDGDPVRALSRREIEVLRLLGDGESLADIAEKLGIAYKTVANTMTRVKEKLGMDRTGDLIRFAVENRHHRLSTAALGPDEPA</sequence>
<gene>
    <name evidence="6" type="ORF">EDD54_3985</name>
</gene>
<dbReference type="CDD" id="cd17535">
    <property type="entry name" value="REC_NarL-like"/>
    <property type="match status" value="1"/>
</dbReference>
<evidence type="ECO:0000259" key="4">
    <source>
        <dbReference type="PROSITE" id="PS50043"/>
    </source>
</evidence>
<protein>
    <submittedName>
        <fullName evidence="6">LuxR family two component transcriptional regulator</fullName>
    </submittedName>
</protein>
<dbReference type="SMART" id="SM00421">
    <property type="entry name" value="HTH_LUXR"/>
    <property type="match status" value="1"/>
</dbReference>
<dbReference type="InterPro" id="IPR000792">
    <property type="entry name" value="Tscrpt_reg_LuxR_C"/>
</dbReference>
<evidence type="ECO:0000256" key="2">
    <source>
        <dbReference type="ARBA" id="ARBA00023125"/>
    </source>
</evidence>
<dbReference type="Gene3D" id="1.10.10.10">
    <property type="entry name" value="Winged helix-like DNA-binding domain superfamily/Winged helix DNA-binding domain"/>
    <property type="match status" value="1"/>
</dbReference>
<feature type="domain" description="HTH luxR-type" evidence="4">
    <location>
        <begin position="139"/>
        <end position="204"/>
    </location>
</feature>
<dbReference type="InterPro" id="IPR039420">
    <property type="entry name" value="WalR-like"/>
</dbReference>
<dbReference type="GO" id="GO:0006355">
    <property type="term" value="P:regulation of DNA-templated transcription"/>
    <property type="evidence" value="ECO:0007669"/>
    <property type="project" value="InterPro"/>
</dbReference>
<keyword evidence="2" id="KW-0238">DNA-binding</keyword>
<accession>A0A4R6R9U9</accession>
<evidence type="ECO:0000313" key="7">
    <source>
        <dbReference type="Proteomes" id="UP000294547"/>
    </source>
</evidence>
<dbReference type="InterPro" id="IPR001789">
    <property type="entry name" value="Sig_transdc_resp-reg_receiver"/>
</dbReference>
<comment type="caution">
    <text evidence="6">The sequence shown here is derived from an EMBL/GenBank/DDBJ whole genome shotgun (WGS) entry which is preliminary data.</text>
</comment>
<dbReference type="GO" id="GO:0000160">
    <property type="term" value="P:phosphorelay signal transduction system"/>
    <property type="evidence" value="ECO:0007669"/>
    <property type="project" value="InterPro"/>
</dbReference>
<evidence type="ECO:0000259" key="5">
    <source>
        <dbReference type="PROSITE" id="PS50110"/>
    </source>
</evidence>
<name>A0A4R6R9U9_9HYPH</name>
<dbReference type="InterPro" id="IPR011006">
    <property type="entry name" value="CheY-like_superfamily"/>
</dbReference>
<dbReference type="PROSITE" id="PS50110">
    <property type="entry name" value="RESPONSE_REGULATORY"/>
    <property type="match status" value="1"/>
</dbReference>
<proteinExistence type="predicted"/>
<feature type="domain" description="Response regulatory" evidence="5">
    <location>
        <begin position="2"/>
        <end position="117"/>
    </location>
</feature>
<keyword evidence="1 3" id="KW-0597">Phosphoprotein</keyword>
<dbReference type="SUPFAM" id="SSF46894">
    <property type="entry name" value="C-terminal effector domain of the bipartite response regulators"/>
    <property type="match status" value="1"/>
</dbReference>
<feature type="modified residue" description="4-aspartylphosphate" evidence="3">
    <location>
        <position position="52"/>
    </location>
</feature>
<evidence type="ECO:0000256" key="3">
    <source>
        <dbReference type="PROSITE-ProRule" id="PRU00169"/>
    </source>
</evidence>
<dbReference type="PANTHER" id="PTHR43214:SF43">
    <property type="entry name" value="TWO-COMPONENT RESPONSE REGULATOR"/>
    <property type="match status" value="1"/>
</dbReference>
<dbReference type="CDD" id="cd06170">
    <property type="entry name" value="LuxR_C_like"/>
    <property type="match status" value="1"/>
</dbReference>
<dbReference type="SMART" id="SM00448">
    <property type="entry name" value="REC"/>
    <property type="match status" value="1"/>
</dbReference>
<dbReference type="RefSeq" id="WP_126538859.1">
    <property type="nucleotide sequence ID" value="NZ_BSPM01000007.1"/>
</dbReference>
<dbReference type="PROSITE" id="PS50043">
    <property type="entry name" value="HTH_LUXR_2"/>
    <property type="match status" value="1"/>
</dbReference>
<dbReference type="InterPro" id="IPR058245">
    <property type="entry name" value="NreC/VraR/RcsB-like_REC"/>
</dbReference>
<dbReference type="Pfam" id="PF00072">
    <property type="entry name" value="Response_reg"/>
    <property type="match status" value="1"/>
</dbReference>
<dbReference type="PANTHER" id="PTHR43214">
    <property type="entry name" value="TWO-COMPONENT RESPONSE REGULATOR"/>
    <property type="match status" value="1"/>
</dbReference>
<dbReference type="InterPro" id="IPR016032">
    <property type="entry name" value="Sig_transdc_resp-reg_C-effctor"/>
</dbReference>
<evidence type="ECO:0000256" key="1">
    <source>
        <dbReference type="ARBA" id="ARBA00022553"/>
    </source>
</evidence>
<dbReference type="EMBL" id="SNXY01000010">
    <property type="protein sequence ID" value="TDP82714.1"/>
    <property type="molecule type" value="Genomic_DNA"/>
</dbReference>
<organism evidence="6 7">
    <name type="scientific">Oharaeibacter diazotrophicus</name>
    <dbReference type="NCBI Taxonomy" id="1920512"/>
    <lineage>
        <taxon>Bacteria</taxon>
        <taxon>Pseudomonadati</taxon>
        <taxon>Pseudomonadota</taxon>
        <taxon>Alphaproteobacteria</taxon>
        <taxon>Hyphomicrobiales</taxon>
        <taxon>Pleomorphomonadaceae</taxon>
        <taxon>Oharaeibacter</taxon>
    </lineage>
</organism>
<dbReference type="Gene3D" id="3.40.50.2300">
    <property type="match status" value="1"/>
</dbReference>
<evidence type="ECO:0000313" key="6">
    <source>
        <dbReference type="EMBL" id="TDP82714.1"/>
    </source>
</evidence>
<reference evidence="6 7" key="1">
    <citation type="submission" date="2019-03" db="EMBL/GenBank/DDBJ databases">
        <title>Genomic Encyclopedia of Type Strains, Phase IV (KMG-IV): sequencing the most valuable type-strain genomes for metagenomic binning, comparative biology and taxonomic classification.</title>
        <authorList>
            <person name="Goeker M."/>
        </authorList>
    </citation>
    <scope>NUCLEOTIDE SEQUENCE [LARGE SCALE GENOMIC DNA]</scope>
    <source>
        <strain evidence="6 7">DSM 102969</strain>
    </source>
</reference>
<dbReference type="InterPro" id="IPR036388">
    <property type="entry name" value="WH-like_DNA-bd_sf"/>
</dbReference>
<dbReference type="AlphaFoldDB" id="A0A4R6R9U9"/>